<feature type="region of interest" description="Disordered" evidence="6">
    <location>
        <begin position="711"/>
        <end position="788"/>
    </location>
</feature>
<proteinExistence type="inferred from homology"/>
<feature type="compositionally biased region" description="Acidic residues" evidence="6">
    <location>
        <begin position="711"/>
        <end position="741"/>
    </location>
</feature>
<accession>A0A1L0CY69</accession>
<dbReference type="AlphaFoldDB" id="A0A1L0CY69"/>
<dbReference type="GO" id="GO:0016192">
    <property type="term" value="P:vesicle-mediated transport"/>
    <property type="evidence" value="ECO:0007669"/>
    <property type="project" value="InterPro"/>
</dbReference>
<evidence type="ECO:0000313" key="9">
    <source>
        <dbReference type="Proteomes" id="UP000182259"/>
    </source>
</evidence>
<dbReference type="InterPro" id="IPR026739">
    <property type="entry name" value="AP_beta"/>
</dbReference>
<evidence type="ECO:0000256" key="5">
    <source>
        <dbReference type="ARBA" id="ARBA00023136"/>
    </source>
</evidence>
<evidence type="ECO:0000259" key="7">
    <source>
        <dbReference type="Pfam" id="PF01602"/>
    </source>
</evidence>
<dbReference type="GO" id="GO:0006886">
    <property type="term" value="P:intracellular protein transport"/>
    <property type="evidence" value="ECO:0007669"/>
    <property type="project" value="InterPro"/>
</dbReference>
<dbReference type="InterPro" id="IPR011989">
    <property type="entry name" value="ARM-like"/>
</dbReference>
<evidence type="ECO:0000313" key="8">
    <source>
        <dbReference type="EMBL" id="SGZ48643.1"/>
    </source>
</evidence>
<dbReference type="InterPro" id="IPR016024">
    <property type="entry name" value="ARM-type_fold"/>
</dbReference>
<dbReference type="GO" id="GO:0030117">
    <property type="term" value="C:membrane coat"/>
    <property type="evidence" value="ECO:0007669"/>
    <property type="project" value="InterPro"/>
</dbReference>
<evidence type="ECO:0000256" key="6">
    <source>
        <dbReference type="SAM" id="MobiDB-lite"/>
    </source>
</evidence>
<dbReference type="GO" id="GO:0012505">
    <property type="term" value="C:endomembrane system"/>
    <property type="evidence" value="ECO:0007669"/>
    <property type="project" value="UniProtKB-SubCell"/>
</dbReference>
<dbReference type="InterPro" id="IPR002553">
    <property type="entry name" value="Clathrin/coatomer_adapt-like_N"/>
</dbReference>
<organism evidence="8 9">
    <name type="scientific">Sungouiella intermedia</name>
    <dbReference type="NCBI Taxonomy" id="45354"/>
    <lineage>
        <taxon>Eukaryota</taxon>
        <taxon>Fungi</taxon>
        <taxon>Dikarya</taxon>
        <taxon>Ascomycota</taxon>
        <taxon>Saccharomycotina</taxon>
        <taxon>Pichiomycetes</taxon>
        <taxon>Metschnikowiaceae</taxon>
        <taxon>Sungouiella</taxon>
    </lineage>
</organism>
<evidence type="ECO:0000256" key="3">
    <source>
        <dbReference type="ARBA" id="ARBA00022448"/>
    </source>
</evidence>
<keyword evidence="5" id="KW-0472">Membrane</keyword>
<protein>
    <submittedName>
        <fullName evidence="8">CIC11C00000002542</fullName>
    </submittedName>
</protein>
<dbReference type="EMBL" id="LT635764">
    <property type="protein sequence ID" value="SGZ48643.1"/>
    <property type="molecule type" value="Genomic_DNA"/>
</dbReference>
<feature type="compositionally biased region" description="Acidic residues" evidence="6">
    <location>
        <begin position="759"/>
        <end position="769"/>
    </location>
</feature>
<comment type="subcellular location">
    <subcellularLocation>
        <location evidence="1">Endomembrane system</location>
    </subcellularLocation>
</comment>
<evidence type="ECO:0000256" key="4">
    <source>
        <dbReference type="ARBA" id="ARBA00022927"/>
    </source>
</evidence>
<reference evidence="8 9" key="1">
    <citation type="submission" date="2016-10" db="EMBL/GenBank/DDBJ databases">
        <authorList>
            <person name="de Groot N.N."/>
        </authorList>
    </citation>
    <scope>NUCLEOTIDE SEQUENCE [LARGE SCALE GENOMIC DNA]</scope>
    <source>
        <strain evidence="8 9">PYCC 4715</strain>
    </source>
</reference>
<dbReference type="Pfam" id="PF01602">
    <property type="entry name" value="Adaptin_N"/>
    <property type="match status" value="1"/>
</dbReference>
<sequence>MADPFARISSMLESARDLTIEAAVSASTRLSETPTAKRPQEISKLLNSRVEREVLNGMKCVMALISHDEDGTQYFADVVKNVTLSNSRVRALVLIYLQKYAENEPDTALLLINSIQKSLSEKKPNVRVASIRTLGGIRIPEIASLLVLCIKRTSSDSLPQVRAATALAVGKAYSIDGINKAQLAQHLYTLLSDGSPVVVAAAIKVYYKLKPELVKVLAKKAWAPIHSNFRRYTRILHELDEWSLSFLLDILTEYSRRFLARPMLVLEDGQQIEVPESISDYPEIYKYEMDSDLEMFVDSLRPLTSSLSDIVVLSAVKALASVATPNHIETFGYVQVLTKIATKPCSLPTKLYALEVVLKLAQASPQLFQKSFQKFFLYPQESLEVSYAKLHILLAVFTDSSAKAILGELQYCALSQKPEIAKMAVNVIDVCSQMSVRWSNKVLKWCLQNLESSSATFIVSELLTVIRHLLQEKQSKGFEKEPLVRTIYKLSLLLSDPNVYLNAEAKASIIWIIGEFTAVSENLIGPDVLRRSLKTFTMEPDSVRYELLVLAAKSYLYELLKNDEAEVANSRPSQIFKHIMHLCHYDSSFDTRDRVRMWDQLLVNSANHQLAKLFLEVPKPTPVAPKPDSSSSLTSYFTPVPWSDQLDLPPKSIRKEVEVPTKITHMESNIRLGKKSIQPSTHAISSELVQHPAEHASAQSNKLQSLDEFFANDDSESESESELESESDEEEESNDESESEFEYSSGGNEAPQHHSSEDAYSDSDDASESDDGHYSNDQASTHSDVKFL</sequence>
<evidence type="ECO:0000256" key="2">
    <source>
        <dbReference type="ARBA" id="ARBA00006613"/>
    </source>
</evidence>
<dbReference type="SUPFAM" id="SSF48371">
    <property type="entry name" value="ARM repeat"/>
    <property type="match status" value="1"/>
</dbReference>
<evidence type="ECO:0000256" key="1">
    <source>
        <dbReference type="ARBA" id="ARBA00004308"/>
    </source>
</evidence>
<gene>
    <name evidence="8" type="ORF">SAMEA4029009_CIC11G00000002542</name>
</gene>
<feature type="domain" description="Clathrin/coatomer adaptor adaptin-like N-terminal" evidence="7">
    <location>
        <begin position="38"/>
        <end position="604"/>
    </location>
</feature>
<keyword evidence="3" id="KW-0813">Transport</keyword>
<dbReference type="PANTHER" id="PTHR11134">
    <property type="entry name" value="ADAPTOR COMPLEX SUBUNIT BETA FAMILY MEMBER"/>
    <property type="match status" value="1"/>
</dbReference>
<comment type="similarity">
    <text evidence="2">Belongs to the adaptor complexes large subunit family.</text>
</comment>
<name>A0A1L0CY69_9ASCO</name>
<keyword evidence="4" id="KW-0653">Protein transport</keyword>
<dbReference type="Proteomes" id="UP000182259">
    <property type="component" value="Chromosome I"/>
</dbReference>
<dbReference type="Gene3D" id="1.25.10.10">
    <property type="entry name" value="Leucine-rich Repeat Variant"/>
    <property type="match status" value="1"/>
</dbReference>